<dbReference type="InterPro" id="IPR036855">
    <property type="entry name" value="Znf_CCCH_sf"/>
</dbReference>
<dbReference type="Proteomes" id="UP000287124">
    <property type="component" value="Unassembled WGS sequence"/>
</dbReference>
<organism evidence="12 13">
    <name type="scientific">Fusarium euwallaceae</name>
    <dbReference type="NCBI Taxonomy" id="1147111"/>
    <lineage>
        <taxon>Eukaryota</taxon>
        <taxon>Fungi</taxon>
        <taxon>Dikarya</taxon>
        <taxon>Ascomycota</taxon>
        <taxon>Pezizomycotina</taxon>
        <taxon>Sordariomycetes</taxon>
        <taxon>Hypocreomycetidae</taxon>
        <taxon>Hypocreales</taxon>
        <taxon>Nectriaceae</taxon>
        <taxon>Fusarium</taxon>
        <taxon>Fusarium solani species complex</taxon>
    </lineage>
</organism>
<feature type="compositionally biased region" description="Acidic residues" evidence="9">
    <location>
        <begin position="258"/>
        <end position="271"/>
    </location>
</feature>
<comment type="similarity">
    <text evidence="2 8">Belongs to the CWC24 family.</text>
</comment>
<feature type="compositionally biased region" description="Polar residues" evidence="9">
    <location>
        <begin position="47"/>
        <end position="59"/>
    </location>
</feature>
<keyword evidence="8" id="KW-0508">mRNA splicing</keyword>
<dbReference type="PANTHER" id="PTHR12930:SF0">
    <property type="entry name" value="RING FINGER PROTEIN 113B"/>
    <property type="match status" value="1"/>
</dbReference>
<evidence type="ECO:0000259" key="10">
    <source>
        <dbReference type="PROSITE" id="PS50089"/>
    </source>
</evidence>
<feature type="domain" description="C3H1-type" evidence="11">
    <location>
        <begin position="105"/>
        <end position="133"/>
    </location>
</feature>
<dbReference type="FunFam" id="3.30.40.10:FF:000045">
    <property type="entry name" value="RING finger protein 113A"/>
    <property type="match status" value="1"/>
</dbReference>
<keyword evidence="8" id="KW-0507">mRNA processing</keyword>
<comment type="caution">
    <text evidence="12">The sequence shown here is derived from an EMBL/GenBank/DDBJ whole genome shotgun (WGS) entry which is preliminary data.</text>
</comment>
<sequence>MEPTIKFKRSSGKANLRKRMPAFSTASSSDSDDSPSSQDNHVKRLKTNPSAQGSTTTSSQDLFPTLFAAADGSIPIANNNEVTNSARAVGPVKRPTNVRATVTTDFSPDVCKDYKQTGFCGFGDNCKFMHIREDYKQGWQLDREWEDVTRGKKKVSGTVVASIDGKGAKEEEDVDEETFLQSIPFTCIICKASFKEPIVTRCGHYFCQPCALKRYRKDPTCAACGADTNGVFNSAKRLEKLQEKKSERAAKRRLAGTEDGDEVSDENEGQQ</sequence>
<evidence type="ECO:0000256" key="1">
    <source>
        <dbReference type="ARBA" id="ARBA00003777"/>
    </source>
</evidence>
<dbReference type="GO" id="GO:0034247">
    <property type="term" value="P:snoRNA splicing"/>
    <property type="evidence" value="ECO:0007669"/>
    <property type="project" value="TreeGrafter"/>
</dbReference>
<evidence type="ECO:0000256" key="7">
    <source>
        <dbReference type="PROSITE-ProRule" id="PRU00723"/>
    </source>
</evidence>
<feature type="region of interest" description="Disordered" evidence="9">
    <location>
        <begin position="1"/>
        <end position="59"/>
    </location>
</feature>
<dbReference type="AlphaFoldDB" id="A0A430LTF7"/>
<comment type="subcellular location">
    <subcellularLocation>
        <location evidence="8">Nucleus</location>
    </subcellularLocation>
</comment>
<proteinExistence type="inferred from homology"/>
<keyword evidence="6 7" id="KW-0862">Zinc</keyword>
<keyword evidence="13" id="KW-1185">Reference proteome</keyword>
<evidence type="ECO:0000256" key="3">
    <source>
        <dbReference type="ARBA" id="ARBA00011524"/>
    </source>
</evidence>
<keyword evidence="4 7" id="KW-0479">Metal-binding</keyword>
<comment type="function">
    <text evidence="1 8">Involved in pre-mRNA splicing.</text>
</comment>
<dbReference type="GO" id="GO:0003677">
    <property type="term" value="F:DNA binding"/>
    <property type="evidence" value="ECO:0007669"/>
    <property type="project" value="UniProtKB-UniRule"/>
</dbReference>
<dbReference type="PROSITE" id="PS50103">
    <property type="entry name" value="ZF_C3H1"/>
    <property type="match status" value="1"/>
</dbReference>
<keyword evidence="8" id="KW-0539">Nucleus</keyword>
<dbReference type="GO" id="GO:0005684">
    <property type="term" value="C:U2-type spliceosomal complex"/>
    <property type="evidence" value="ECO:0007669"/>
    <property type="project" value="TreeGrafter"/>
</dbReference>
<dbReference type="InterPro" id="IPR001841">
    <property type="entry name" value="Znf_RING"/>
</dbReference>
<dbReference type="Pfam" id="PF13923">
    <property type="entry name" value="zf-C3HC4_2"/>
    <property type="match status" value="1"/>
</dbReference>
<dbReference type="Pfam" id="PF00642">
    <property type="entry name" value="zf-CCCH"/>
    <property type="match status" value="1"/>
</dbReference>
<evidence type="ECO:0000259" key="11">
    <source>
        <dbReference type="PROSITE" id="PS50103"/>
    </source>
</evidence>
<feature type="zinc finger region" description="C3H1-type" evidence="7">
    <location>
        <begin position="105"/>
        <end position="133"/>
    </location>
</feature>
<dbReference type="SUPFAM" id="SSF90229">
    <property type="entry name" value="CCCH zinc finger"/>
    <property type="match status" value="1"/>
</dbReference>
<dbReference type="PROSITE" id="PS50089">
    <property type="entry name" value="ZF_RING_2"/>
    <property type="match status" value="1"/>
</dbReference>
<gene>
    <name evidence="12" type="ORF">BHE90_006521</name>
</gene>
<keyword evidence="8" id="KW-0747">Spliceosome</keyword>
<dbReference type="Gene3D" id="3.30.40.10">
    <property type="entry name" value="Zinc/RING finger domain, C3HC4 (zinc finger)"/>
    <property type="match status" value="1"/>
</dbReference>
<dbReference type="EMBL" id="MIKF01000083">
    <property type="protein sequence ID" value="RTE79006.1"/>
    <property type="molecule type" value="Genomic_DNA"/>
</dbReference>
<dbReference type="InterPro" id="IPR017907">
    <property type="entry name" value="Znf_RING_CS"/>
</dbReference>
<dbReference type="SMART" id="SM00184">
    <property type="entry name" value="RING"/>
    <property type="match status" value="1"/>
</dbReference>
<dbReference type="Gene3D" id="4.10.1000.10">
    <property type="entry name" value="Zinc finger, CCCH-type"/>
    <property type="match status" value="1"/>
</dbReference>
<evidence type="ECO:0000256" key="2">
    <source>
        <dbReference type="ARBA" id="ARBA00009161"/>
    </source>
</evidence>
<name>A0A430LTF7_9HYPO</name>
<feature type="region of interest" description="Disordered" evidence="9">
    <location>
        <begin position="242"/>
        <end position="271"/>
    </location>
</feature>
<dbReference type="InterPro" id="IPR000571">
    <property type="entry name" value="Znf_CCCH"/>
</dbReference>
<dbReference type="GO" id="GO:0006397">
    <property type="term" value="P:mRNA processing"/>
    <property type="evidence" value="ECO:0007669"/>
    <property type="project" value="UniProtKB-KW"/>
</dbReference>
<dbReference type="PROSITE" id="PS00518">
    <property type="entry name" value="ZF_RING_1"/>
    <property type="match status" value="1"/>
</dbReference>
<dbReference type="SUPFAM" id="SSF57850">
    <property type="entry name" value="RING/U-box"/>
    <property type="match status" value="1"/>
</dbReference>
<dbReference type="GO" id="GO:0008270">
    <property type="term" value="F:zinc ion binding"/>
    <property type="evidence" value="ECO:0007669"/>
    <property type="project" value="UniProtKB-KW"/>
</dbReference>
<keyword evidence="5 7" id="KW-0863">Zinc-finger</keyword>
<feature type="compositionally biased region" description="Basic residues" evidence="9">
    <location>
        <begin position="1"/>
        <end position="20"/>
    </location>
</feature>
<dbReference type="InterPro" id="IPR039971">
    <property type="entry name" value="CWC24-like"/>
</dbReference>
<comment type="subunit">
    <text evidence="3 8">Associated with the spliceosome.</text>
</comment>
<evidence type="ECO:0000256" key="5">
    <source>
        <dbReference type="ARBA" id="ARBA00022771"/>
    </source>
</evidence>
<evidence type="ECO:0000313" key="13">
    <source>
        <dbReference type="Proteomes" id="UP000287124"/>
    </source>
</evidence>
<evidence type="ECO:0000256" key="8">
    <source>
        <dbReference type="RuleBase" id="RU367110"/>
    </source>
</evidence>
<accession>A0A430LTF7</accession>
<reference evidence="12 13" key="1">
    <citation type="submission" date="2017-06" db="EMBL/GenBank/DDBJ databases">
        <title>Comparative genomic analysis of Ambrosia Fusariam Clade fungi.</title>
        <authorList>
            <person name="Stajich J.E."/>
            <person name="Carrillo J."/>
            <person name="Kijimoto T."/>
            <person name="Eskalen A."/>
            <person name="O'Donnell K."/>
            <person name="Kasson M."/>
        </authorList>
    </citation>
    <scope>NUCLEOTIDE SEQUENCE [LARGE SCALE GENOMIC DNA]</scope>
    <source>
        <strain evidence="12 13">UCR1854</strain>
    </source>
</reference>
<evidence type="ECO:0000256" key="6">
    <source>
        <dbReference type="ARBA" id="ARBA00022833"/>
    </source>
</evidence>
<evidence type="ECO:0000313" key="12">
    <source>
        <dbReference type="EMBL" id="RTE79006.1"/>
    </source>
</evidence>
<dbReference type="SMART" id="SM00356">
    <property type="entry name" value="ZnF_C3H1"/>
    <property type="match status" value="1"/>
</dbReference>
<keyword evidence="8" id="KW-0238">DNA-binding</keyword>
<dbReference type="PANTHER" id="PTHR12930">
    <property type="entry name" value="ZINC FINGER PROTEIN 183"/>
    <property type="match status" value="1"/>
</dbReference>
<evidence type="ECO:0000256" key="4">
    <source>
        <dbReference type="ARBA" id="ARBA00022723"/>
    </source>
</evidence>
<dbReference type="InterPro" id="IPR013083">
    <property type="entry name" value="Znf_RING/FYVE/PHD"/>
</dbReference>
<evidence type="ECO:0000256" key="9">
    <source>
        <dbReference type="SAM" id="MobiDB-lite"/>
    </source>
</evidence>
<dbReference type="CDD" id="cd16539">
    <property type="entry name" value="RING-HC_RNF113A_B"/>
    <property type="match status" value="1"/>
</dbReference>
<feature type="domain" description="RING-type" evidence="10">
    <location>
        <begin position="187"/>
        <end position="224"/>
    </location>
</feature>
<protein>
    <recommendedName>
        <fullName evidence="8">Pre-mRNA-splicing factor CWC24</fullName>
    </recommendedName>
</protein>